<protein>
    <submittedName>
        <fullName evidence="2">Chemotaxis protein CheX</fullName>
    </submittedName>
</protein>
<dbReference type="Gene3D" id="3.30.750.24">
    <property type="entry name" value="STAS domain"/>
    <property type="match status" value="1"/>
</dbReference>
<organism evidence="2 3">
    <name type="scientific">Gluconobacter oxydans NBRC 3293</name>
    <dbReference type="NCBI Taxonomy" id="1315969"/>
    <lineage>
        <taxon>Bacteria</taxon>
        <taxon>Pseudomonadati</taxon>
        <taxon>Pseudomonadota</taxon>
        <taxon>Alphaproteobacteria</taxon>
        <taxon>Acetobacterales</taxon>
        <taxon>Acetobacteraceae</taxon>
        <taxon>Gluconobacter</taxon>
    </lineage>
</organism>
<evidence type="ECO:0000313" key="3">
    <source>
        <dbReference type="Proteomes" id="UP000484858"/>
    </source>
</evidence>
<dbReference type="InterPro" id="IPR036513">
    <property type="entry name" value="STAS_dom_sf"/>
</dbReference>
<reference evidence="2 3" key="1">
    <citation type="submission" date="2013-04" db="EMBL/GenBank/DDBJ databases">
        <title>Gluconobacter oxydans NBRC 3293 whole genome sequence.</title>
        <authorList>
            <person name="Matsutani M."/>
            <person name="Yakushi T."/>
            <person name="Matsushita K."/>
        </authorList>
    </citation>
    <scope>NUCLEOTIDE SEQUENCE [LARGE SCALE GENOMIC DNA]</scope>
    <source>
        <strain evidence="2 3">NBRC 3293</strain>
    </source>
</reference>
<evidence type="ECO:0000259" key="1">
    <source>
        <dbReference type="Pfam" id="PF13466"/>
    </source>
</evidence>
<proteinExistence type="predicted"/>
<dbReference type="SUPFAM" id="SSF52091">
    <property type="entry name" value="SpoIIaa-like"/>
    <property type="match status" value="1"/>
</dbReference>
<dbReference type="Pfam" id="PF13466">
    <property type="entry name" value="STAS_2"/>
    <property type="match status" value="1"/>
</dbReference>
<comment type="caution">
    <text evidence="2">The sequence shown here is derived from an EMBL/GenBank/DDBJ whole genome shotgun (WGS) entry which is preliminary data.</text>
</comment>
<feature type="domain" description="MlaB-like STAS" evidence="1">
    <location>
        <begin position="25"/>
        <end position="84"/>
    </location>
</feature>
<evidence type="ECO:0000313" key="2">
    <source>
        <dbReference type="EMBL" id="GEM17127.1"/>
    </source>
</evidence>
<dbReference type="EMBL" id="BARJ01000009">
    <property type="protein sequence ID" value="GEM17127.1"/>
    <property type="molecule type" value="Genomic_DNA"/>
</dbReference>
<gene>
    <name evidence="2" type="ORF">NBRC3293_1624</name>
</gene>
<dbReference type="AlphaFoldDB" id="A0A829X2Q2"/>
<accession>A0A829X2Q2</accession>
<dbReference type="InterPro" id="IPR058548">
    <property type="entry name" value="MlaB-like_STAS"/>
</dbReference>
<dbReference type="Proteomes" id="UP000484858">
    <property type="component" value="Unassembled WGS sequence"/>
</dbReference>
<name>A0A829X2Q2_GLUOY</name>
<sequence length="95" mass="10232">MGGVPLMSVLMLPELLDTKYAVPFSELLKKEERGVVLDGSQVGRVGGLCFQLLVSAYRTAQVQGAGFEIRNISDAMKENLQLMGGDFLLEAQGNA</sequence>